<dbReference type="AlphaFoldDB" id="A0A4E0RCB7"/>
<dbReference type="EMBL" id="JXXN02007512">
    <property type="protein sequence ID" value="THD19067.1"/>
    <property type="molecule type" value="Genomic_DNA"/>
</dbReference>
<name>A0A4E0RCB7_FASHE</name>
<gene>
    <name evidence="2" type="ORF">D915_010267</name>
</gene>
<evidence type="ECO:0000313" key="2">
    <source>
        <dbReference type="EMBL" id="THD19067.1"/>
    </source>
</evidence>
<feature type="signal peptide" evidence="1">
    <location>
        <begin position="1"/>
        <end position="19"/>
    </location>
</feature>
<feature type="chain" id="PRO_5020036058" evidence="1">
    <location>
        <begin position="20"/>
        <end position="32"/>
    </location>
</feature>
<sequence>MKPIIFLIVILCMLRSQLADPQPEPKGDEGEL</sequence>
<keyword evidence="1" id="KW-0732">Signal</keyword>
<organism evidence="2 3">
    <name type="scientific">Fasciola hepatica</name>
    <name type="common">Liver fluke</name>
    <dbReference type="NCBI Taxonomy" id="6192"/>
    <lineage>
        <taxon>Eukaryota</taxon>
        <taxon>Metazoa</taxon>
        <taxon>Spiralia</taxon>
        <taxon>Lophotrochozoa</taxon>
        <taxon>Platyhelminthes</taxon>
        <taxon>Trematoda</taxon>
        <taxon>Digenea</taxon>
        <taxon>Plagiorchiida</taxon>
        <taxon>Echinostomata</taxon>
        <taxon>Echinostomatoidea</taxon>
        <taxon>Fasciolidae</taxon>
        <taxon>Fasciola</taxon>
    </lineage>
</organism>
<evidence type="ECO:0000313" key="3">
    <source>
        <dbReference type="Proteomes" id="UP000230066"/>
    </source>
</evidence>
<accession>A0A4E0RCB7</accession>
<proteinExistence type="predicted"/>
<keyword evidence="3" id="KW-1185">Reference proteome</keyword>
<protein>
    <submittedName>
        <fullName evidence="2">Uncharacterized protein</fullName>
    </submittedName>
</protein>
<reference evidence="2" key="1">
    <citation type="submission" date="2019-03" db="EMBL/GenBank/DDBJ databases">
        <title>Improved annotation for the trematode Fasciola hepatica.</title>
        <authorList>
            <person name="Choi Y.-J."/>
            <person name="Martin J."/>
            <person name="Mitreva M."/>
        </authorList>
    </citation>
    <scope>NUCLEOTIDE SEQUENCE [LARGE SCALE GENOMIC DNA]</scope>
</reference>
<comment type="caution">
    <text evidence="2">The sequence shown here is derived from an EMBL/GenBank/DDBJ whole genome shotgun (WGS) entry which is preliminary data.</text>
</comment>
<dbReference type="Proteomes" id="UP000230066">
    <property type="component" value="Unassembled WGS sequence"/>
</dbReference>
<evidence type="ECO:0000256" key="1">
    <source>
        <dbReference type="SAM" id="SignalP"/>
    </source>
</evidence>